<dbReference type="EnsemblBacteria" id="ABA48485">
    <property type="protein sequence ID" value="ABA48485"/>
    <property type="gene ID" value="BURPS1710b_0963"/>
</dbReference>
<dbReference type="HOGENOM" id="CLU_061528_1_0_4"/>
<reference evidence="1 2" key="1">
    <citation type="submission" date="2005-09" db="EMBL/GenBank/DDBJ databases">
        <authorList>
            <person name="Woods D.E."/>
            <person name="Nierman W.C."/>
        </authorList>
    </citation>
    <scope>NUCLEOTIDE SEQUENCE [LARGE SCALE GENOMIC DNA]</scope>
    <source>
        <strain evidence="1 2">1710b</strain>
    </source>
</reference>
<name>Q3JVM7_BURP1</name>
<protein>
    <recommendedName>
        <fullName evidence="3">DUF2971 domain-containing protein</fullName>
    </recommendedName>
</protein>
<accession>Q3JVM7</accession>
<evidence type="ECO:0000313" key="1">
    <source>
        <dbReference type="EMBL" id="ABA48485.1"/>
    </source>
</evidence>
<dbReference type="EMBL" id="CP000124">
    <property type="protein sequence ID" value="ABA48485.1"/>
    <property type="molecule type" value="Genomic_DNA"/>
</dbReference>
<sequence>MCGRRRPLIGRSARLPRRVLRRMRPSAGLAPRFGRRSGAPARLVSGAVVGHLSATAKWRRRILDFPPVLVAFSVYEPGGRMTTASTVYHYCGAESFFSIVRNGRLWVSDARKTNDRRELEWFKDLALKHIAKSAATGDKMLSDLHLALKVRFELLEDVSDYYVCCFSEKKDSVPQWVAYADRGTGFAIGFDVNALRKKIGAALLSPSYAPVPFGVGANGWGFGPVAYAEEGVANAQIDDLMSTIVSAPFVGEDVTDSARDHIDRVCAFCKHPDFQTEHEWRIVCNTSFLKKNAGLTGTDMLPDTKWRKGGYGLTPYRETVDVLDCVKEVIVGPGNADRDSIEYVKQFLRFSGVKAEVFLSVSPYR</sequence>
<evidence type="ECO:0008006" key="3">
    <source>
        <dbReference type="Google" id="ProtNLM"/>
    </source>
</evidence>
<organism evidence="1 2">
    <name type="scientific">Burkholderia pseudomallei (strain 1710b)</name>
    <dbReference type="NCBI Taxonomy" id="320372"/>
    <lineage>
        <taxon>Bacteria</taxon>
        <taxon>Pseudomonadati</taxon>
        <taxon>Pseudomonadota</taxon>
        <taxon>Betaproteobacteria</taxon>
        <taxon>Burkholderiales</taxon>
        <taxon>Burkholderiaceae</taxon>
        <taxon>Burkholderia</taxon>
        <taxon>pseudomallei group</taxon>
    </lineage>
</organism>
<dbReference type="Proteomes" id="UP000002700">
    <property type="component" value="Chromosome I"/>
</dbReference>
<dbReference type="InterPro" id="IPR021352">
    <property type="entry name" value="DUF2971"/>
</dbReference>
<dbReference type="AlphaFoldDB" id="Q3JVM7"/>
<dbReference type="Pfam" id="PF11185">
    <property type="entry name" value="DUF2971"/>
    <property type="match status" value="1"/>
</dbReference>
<proteinExistence type="predicted"/>
<dbReference type="KEGG" id="bpm:BURPS1710b_0963"/>
<gene>
    <name evidence="1" type="ordered locus">BURPS1710b_0963</name>
</gene>
<evidence type="ECO:0000313" key="2">
    <source>
        <dbReference type="Proteomes" id="UP000002700"/>
    </source>
</evidence>